<name>A0ABV4JCA7_9ACTN</name>
<evidence type="ECO:0000313" key="2">
    <source>
        <dbReference type="Proteomes" id="UP001567537"/>
    </source>
</evidence>
<dbReference type="EMBL" id="JAHWZY010000165">
    <property type="protein sequence ID" value="MEZ3183311.1"/>
    <property type="molecule type" value="Genomic_DNA"/>
</dbReference>
<sequence>GDDPVDAAKQVKEQLGRVPGRGFGHGLLRYLNPQTAPLLTHCARPQIGFNYLGRTVASSASGSGDWTVADDAHALGAGTDPATPLL</sequence>
<reference evidence="1 2" key="1">
    <citation type="journal article" date="2021" name="Res Sq">
        <title>Streptomyces Pimoensis sp. nov., Isolated From the Taklimakan Desert in Xinjiang, China.</title>
        <authorList>
            <person name="Zhang P."/>
            <person name="Luo X."/>
            <person name="Luo X."/>
            <person name="Liu Z."/>
            <person name="Xia Z."/>
            <person name="Wan C."/>
            <person name="zhang L."/>
        </authorList>
    </citation>
    <scope>NUCLEOTIDE SEQUENCE [LARGE SCALE GENOMIC DNA]</scope>
    <source>
        <strain evidence="1 2">TRM75549</strain>
    </source>
</reference>
<evidence type="ECO:0000313" key="1">
    <source>
        <dbReference type="EMBL" id="MEZ3183311.1"/>
    </source>
</evidence>
<accession>A0ABV4JCA7</accession>
<dbReference type="Gene3D" id="3.30.559.30">
    <property type="entry name" value="Nonribosomal peptide synthetase, condensation domain"/>
    <property type="match status" value="1"/>
</dbReference>
<keyword evidence="2" id="KW-1185">Reference proteome</keyword>
<feature type="non-terminal residue" evidence="1">
    <location>
        <position position="1"/>
    </location>
</feature>
<dbReference type="RefSeq" id="WP_371244941.1">
    <property type="nucleotide sequence ID" value="NZ_JAHWZY010000165.1"/>
</dbReference>
<feature type="non-terminal residue" evidence="1">
    <location>
        <position position="86"/>
    </location>
</feature>
<organism evidence="1 2">
    <name type="scientific">Streptomyces pimonensis</name>
    <dbReference type="NCBI Taxonomy" id="2860288"/>
    <lineage>
        <taxon>Bacteria</taxon>
        <taxon>Bacillati</taxon>
        <taxon>Actinomycetota</taxon>
        <taxon>Actinomycetes</taxon>
        <taxon>Kitasatosporales</taxon>
        <taxon>Streptomycetaceae</taxon>
        <taxon>Streptomyces</taxon>
    </lineage>
</organism>
<protein>
    <submittedName>
        <fullName evidence="1">Uncharacterized protein</fullName>
    </submittedName>
</protein>
<comment type="caution">
    <text evidence="1">The sequence shown here is derived from an EMBL/GenBank/DDBJ whole genome shotgun (WGS) entry which is preliminary data.</text>
</comment>
<dbReference type="Proteomes" id="UP001567537">
    <property type="component" value="Unassembled WGS sequence"/>
</dbReference>
<gene>
    <name evidence="1" type="ORF">KYY02_33060</name>
</gene>
<proteinExistence type="predicted"/>